<name>A0A6M3KEL5_9ZZZZ</name>
<dbReference type="AlphaFoldDB" id="A0A6M3KEL5"/>
<proteinExistence type="predicted"/>
<dbReference type="EMBL" id="MT142400">
    <property type="protein sequence ID" value="QJA79968.1"/>
    <property type="molecule type" value="Genomic_DNA"/>
</dbReference>
<sequence length="88" mass="10721">MKRLFWKSYLATFTQKDKGKRIFHSDITPKEVFDWLEEKRNLEEKYFNKELVIKRLKTILECSGDDALIDLELLICNLFERHKLRSKK</sequence>
<evidence type="ECO:0000313" key="1">
    <source>
        <dbReference type="EMBL" id="QJA79968.1"/>
    </source>
</evidence>
<protein>
    <submittedName>
        <fullName evidence="1">Uncharacterized protein</fullName>
    </submittedName>
</protein>
<reference evidence="1" key="1">
    <citation type="submission" date="2020-03" db="EMBL/GenBank/DDBJ databases">
        <title>The deep terrestrial virosphere.</title>
        <authorList>
            <person name="Holmfeldt K."/>
            <person name="Nilsson E."/>
            <person name="Simone D."/>
            <person name="Lopez-Fernandez M."/>
            <person name="Wu X."/>
            <person name="de Brujin I."/>
            <person name="Lundin D."/>
            <person name="Andersson A."/>
            <person name="Bertilsson S."/>
            <person name="Dopson M."/>
        </authorList>
    </citation>
    <scope>NUCLEOTIDE SEQUENCE</scope>
    <source>
        <strain evidence="1">MM415A00812</strain>
    </source>
</reference>
<organism evidence="1">
    <name type="scientific">viral metagenome</name>
    <dbReference type="NCBI Taxonomy" id="1070528"/>
    <lineage>
        <taxon>unclassified sequences</taxon>
        <taxon>metagenomes</taxon>
        <taxon>organismal metagenomes</taxon>
    </lineage>
</organism>
<accession>A0A6M3KEL5</accession>
<gene>
    <name evidence="1" type="ORF">MM415A00812_0023</name>
</gene>